<dbReference type="OrthoDB" id="9786074at2"/>
<dbReference type="InterPro" id="IPR048792">
    <property type="entry name" value="CarD_C"/>
</dbReference>
<dbReference type="GO" id="GO:0009303">
    <property type="term" value="P:rRNA transcription"/>
    <property type="evidence" value="ECO:0007669"/>
    <property type="project" value="TreeGrafter"/>
</dbReference>
<evidence type="ECO:0000313" key="3">
    <source>
        <dbReference type="Proteomes" id="UP000284416"/>
    </source>
</evidence>
<dbReference type="Proteomes" id="UP000284416">
    <property type="component" value="Unassembled WGS sequence"/>
</dbReference>
<dbReference type="Pfam" id="PF02559">
    <property type="entry name" value="CarD_TRCF_RID"/>
    <property type="match status" value="1"/>
</dbReference>
<dbReference type="Pfam" id="PF21095">
    <property type="entry name" value="CarD_C"/>
    <property type="match status" value="1"/>
</dbReference>
<dbReference type="SMART" id="SM01058">
    <property type="entry name" value="CarD_TRCF"/>
    <property type="match status" value="1"/>
</dbReference>
<gene>
    <name evidence="2" type="ORF">D1B31_20395</name>
</gene>
<name>A0A417YKX2_9BACI</name>
<dbReference type="InterPro" id="IPR036101">
    <property type="entry name" value="CarD-like/TRCF_RID_sf"/>
</dbReference>
<dbReference type="InterPro" id="IPR003711">
    <property type="entry name" value="CarD-like/TRCF_RID"/>
</dbReference>
<dbReference type="InterPro" id="IPR042215">
    <property type="entry name" value="CarD-like_C"/>
</dbReference>
<dbReference type="RefSeq" id="WP_118923892.1">
    <property type="nucleotide sequence ID" value="NZ_QWEG01000016.1"/>
</dbReference>
<evidence type="ECO:0000259" key="1">
    <source>
        <dbReference type="SMART" id="SM01058"/>
    </source>
</evidence>
<reference evidence="2 3" key="1">
    <citation type="journal article" date="2017" name="Int. J. Syst. Evol. Microbiol.">
        <title>Bacillus notoginsengisoli sp. nov., a novel bacterium isolated from the rhizosphere of Panax notoginseng.</title>
        <authorList>
            <person name="Zhang M.Y."/>
            <person name="Cheng J."/>
            <person name="Cai Y."/>
            <person name="Zhang T.Y."/>
            <person name="Wu Y.Y."/>
            <person name="Manikprabhu D."/>
            <person name="Li W.J."/>
            <person name="Zhang Y.X."/>
        </authorList>
    </citation>
    <scope>NUCLEOTIDE SEQUENCE [LARGE SCALE GENOMIC DNA]</scope>
    <source>
        <strain evidence="2 3">JCM 30743</strain>
    </source>
</reference>
<dbReference type="EMBL" id="QWEG01000016">
    <property type="protein sequence ID" value="RHW33938.1"/>
    <property type="molecule type" value="Genomic_DNA"/>
</dbReference>
<dbReference type="AlphaFoldDB" id="A0A417YKX2"/>
<keyword evidence="3" id="KW-1185">Reference proteome</keyword>
<protein>
    <submittedName>
        <fullName evidence="2">CarD family transcriptional regulator</fullName>
    </submittedName>
</protein>
<organism evidence="2 3">
    <name type="scientific">Neobacillus notoginsengisoli</name>
    <dbReference type="NCBI Taxonomy" id="1578198"/>
    <lineage>
        <taxon>Bacteria</taxon>
        <taxon>Bacillati</taxon>
        <taxon>Bacillota</taxon>
        <taxon>Bacilli</taxon>
        <taxon>Bacillales</taxon>
        <taxon>Bacillaceae</taxon>
        <taxon>Neobacillus</taxon>
    </lineage>
</organism>
<evidence type="ECO:0000313" key="2">
    <source>
        <dbReference type="EMBL" id="RHW33938.1"/>
    </source>
</evidence>
<dbReference type="InterPro" id="IPR052531">
    <property type="entry name" value="CarD-like_regulator"/>
</dbReference>
<feature type="domain" description="CarD-like/TRCF RNAP-interacting" evidence="1">
    <location>
        <begin position="1"/>
        <end position="112"/>
    </location>
</feature>
<dbReference type="Gene3D" id="2.40.10.170">
    <property type="match status" value="1"/>
</dbReference>
<proteinExistence type="predicted"/>
<comment type="caution">
    <text evidence="2">The sequence shown here is derived from an EMBL/GenBank/DDBJ whole genome shotgun (WGS) entry which is preliminary data.</text>
</comment>
<dbReference type="PANTHER" id="PTHR38447">
    <property type="entry name" value="TRANSCRIPTION FACTOR YDEB-RELATED"/>
    <property type="match status" value="1"/>
</dbReference>
<dbReference type="PANTHER" id="PTHR38447:SF1">
    <property type="entry name" value="RNA POLYMERASE-BINDING TRANSCRIPTION FACTOR CARD"/>
    <property type="match status" value="1"/>
</dbReference>
<dbReference type="Gene3D" id="1.20.58.1290">
    <property type="entry name" value="CarD-like, C-terminal domain"/>
    <property type="match status" value="1"/>
</dbReference>
<dbReference type="SUPFAM" id="SSF141259">
    <property type="entry name" value="CarD-like"/>
    <property type="match status" value="1"/>
</dbReference>
<accession>A0A417YKX2</accession>
<sequence>MFNIGDLVIYSGHGICKIDDISDKTVLGMTRSYYVLYPIENKNQLTISTPVQSDNPAMLELVGKEEAVELLASFKDKGIKWINSHHSRRRRYENLINGADRQEVADIVNTLIRKKIELKRDDKQLYKQDRKLLDYAKSVLFKELAISLDTSVEKINKRIVNKIKKAS</sequence>